<accession>A0A4V2VEU3</accession>
<name>A0A4V2VEU3_9HYPH</name>
<sequence length="100" mass="11160">MNFGRKATSVVTKLLVPSIFSAGLSSAAIAPEVPLRQWDREFDICNCRYLQLHRNGARLLAAWMPRIGDRRRLVIGQAAPGSLAYGLVYLFPYKPVFHSA</sequence>
<dbReference type="Proteomes" id="UP000295507">
    <property type="component" value="Unassembled WGS sequence"/>
</dbReference>
<organism evidence="2 3">
    <name type="scientific">Rhizobium azibense</name>
    <dbReference type="NCBI Taxonomy" id="1136135"/>
    <lineage>
        <taxon>Bacteria</taxon>
        <taxon>Pseudomonadati</taxon>
        <taxon>Pseudomonadota</taxon>
        <taxon>Alphaproteobacteria</taxon>
        <taxon>Hyphomicrobiales</taxon>
        <taxon>Rhizobiaceae</taxon>
        <taxon>Rhizobium/Agrobacterium group</taxon>
        <taxon>Rhizobium</taxon>
    </lineage>
</organism>
<dbReference type="EMBL" id="SMBK01000005">
    <property type="protein sequence ID" value="TCU37905.1"/>
    <property type="molecule type" value="Genomic_DNA"/>
</dbReference>
<dbReference type="AlphaFoldDB" id="A0A4V2VEU3"/>
<evidence type="ECO:0000313" key="3">
    <source>
        <dbReference type="Proteomes" id="UP000295507"/>
    </source>
</evidence>
<feature type="chain" id="PRO_5020303097" evidence="1">
    <location>
        <begin position="23"/>
        <end position="100"/>
    </location>
</feature>
<gene>
    <name evidence="2" type="ORF">EV129_105221</name>
</gene>
<protein>
    <submittedName>
        <fullName evidence="2">Uncharacterized protein</fullName>
    </submittedName>
</protein>
<feature type="signal peptide" evidence="1">
    <location>
        <begin position="1"/>
        <end position="22"/>
    </location>
</feature>
<reference evidence="2 3" key="1">
    <citation type="submission" date="2019-03" db="EMBL/GenBank/DDBJ databases">
        <title>Genomic Encyclopedia of Type Strains, Phase IV (KMG-V): Genome sequencing to study the core and pangenomes of soil and plant-associated prokaryotes.</title>
        <authorList>
            <person name="Whitman W."/>
        </authorList>
    </citation>
    <scope>NUCLEOTIDE SEQUENCE [LARGE SCALE GENOMIC DNA]</scope>
    <source>
        <strain evidence="2 3">IE4868</strain>
    </source>
</reference>
<comment type="caution">
    <text evidence="2">The sequence shown here is derived from an EMBL/GenBank/DDBJ whole genome shotgun (WGS) entry which is preliminary data.</text>
</comment>
<proteinExistence type="predicted"/>
<evidence type="ECO:0000256" key="1">
    <source>
        <dbReference type="SAM" id="SignalP"/>
    </source>
</evidence>
<evidence type="ECO:0000313" key="2">
    <source>
        <dbReference type="EMBL" id="TCU37905.1"/>
    </source>
</evidence>
<keyword evidence="1" id="KW-0732">Signal</keyword>